<dbReference type="InterPro" id="IPR011049">
    <property type="entry name" value="Serralysin-like_metalloprot_C"/>
</dbReference>
<dbReference type="Gene3D" id="2.120.10.30">
    <property type="entry name" value="TolB, C-terminal domain"/>
    <property type="match status" value="1"/>
</dbReference>
<evidence type="ECO:0000313" key="3">
    <source>
        <dbReference type="Proteomes" id="UP000184346"/>
    </source>
</evidence>
<reference evidence="2 3" key="1">
    <citation type="submission" date="2016-11" db="EMBL/GenBank/DDBJ databases">
        <authorList>
            <person name="Jaros S."/>
            <person name="Januszkiewicz K."/>
            <person name="Wedrychowicz H."/>
        </authorList>
    </citation>
    <scope>NUCLEOTIDE SEQUENCE [LARGE SCALE GENOMIC DNA]</scope>
    <source>
        <strain evidence="2 3">DSM 19980</strain>
    </source>
</reference>
<gene>
    <name evidence="2" type="ORF">SAMN02745148_02645</name>
</gene>
<feature type="non-terminal residue" evidence="2">
    <location>
        <position position="2177"/>
    </location>
</feature>
<evidence type="ECO:0000313" key="2">
    <source>
        <dbReference type="EMBL" id="SHF43605.1"/>
    </source>
</evidence>
<dbReference type="EMBL" id="FQUJ01000011">
    <property type="protein sequence ID" value="SHF43605.1"/>
    <property type="molecule type" value="Genomic_DNA"/>
</dbReference>
<sequence length="2177" mass="225430">MVTNNFSKSGLDLNGLVTLTQPTSLDWGPDGRLYVTEVSGNVKVLTVAFGDPDPNDTLNVNSFYVTDAETLSFVKDIPNFNDDGSAASGNARQVTGISVVPQYDALGQPVTIFGKPAVSVYVTSSDSRIGGASDGDDTGLDTNSGVITRIDQTETGWTAVDLVRGLARSEENHALNGLEVIQQLDASGNLVSERLIVANGGNANNGAPSNNFAGQQETAYSAAILEVDLDQLKGMEVLTDSLTGRQYVYDVPTLDDPTRPGEPDTSDPFGGNDGLNGGKIDPDGPVQIYSAGYRNAYDVEVTEDGRVWTYDNGSNNSWGGRPIGEAGDDGAALDYAQWIGYIATNLNNGDGNSGDPINLESWDPKNYDQFHEITRSDDLAGRQLSAGPGGAATYEWLDPDSGETLTLVYGGHPNPTRASGGQSGLLFTPANGVADAYLMVSDVDKDGPGSSDYDAVIAWLSEVESRYATVAAGDLTGRVIGVTPGESYYITDAGKAYYTRDYPNGPATINGETVLGQSGLPADFAEVVASLNPIEGNYLEGGYTDGAVDAGKGSVNGLTEYTSTVLDDPENGIKMSGAILAASLNQSSLTVMGRDENGVMQTTTGTKGQTLALERSTIAVSGAPLGLASIGDDLTPFDGQTAFQGSVWTTVFKQNGPLIEILQPNNGAVPLAGSEIVDPTDQDGDGVDHLHDPFEFSDDNGFDLNVNERLVLDFGSETSGFSGTIFDTGLMGAALDGVTPNRDARTADEGFEPEKQEDGLYDLGGNIIPGGNAPIFQIKKVIGGTMTGSANTARDAMHVGIKPGPNVDRLVVSSKAQNWVSSVSGGLKPGQLTGIMLGDGTQANFLRLVFGAMMIDGVLAAGFEVGYEIDDVYTPLTRVAAPELSGSSVATLDLLLEVDIGNDFAVSAGYQLDNAATPVMLDLGGFALPPGVLQDVLTGAHTISDGDTTLPSGAAVGFIAETSPEDAATETGLSAIDFYDLRIEALGNEILADTAAEVGTQGTEGFDTIIYTGSDTDLAPLAANVENFDGSGSAADFSVTGNSGDNVMIAGAGLNTFTGGGGADSIRGTFEHIDGSLITDFLPDDDFLILDRYFTAEDVGYSLDAGVVKLTFTDPQTGETATINLESDQFAGFDPADGPSVFEIEQTEFGTRVSYDIKTVIYRVNTGGGTVAATDGGLPWLGDADSDYPFLFGNKSDTYSDELSDEKSEIDLTNLGEDGTVPWQVFVTERGDNDPDMPLIEYAFPVTAGETYAITLYYTENWPGIFNESDRIFDVEVEGSVPAEFSGINPLQEAVDLYGADAGQQALLGVGLSRTYTLTTQDDTLNLAFLHDVQNPKINAIEIKQFGFGVSAPDRTPPAVKLIWVEEPTDNDSPILATVVVKDETGIDVASIDGDELIFTGIEPSTVALAPGSDAIVLSADGKTATIKYQLMPPSDTGAWSSGDYTVGVAAGSYQDTSGNGVAAFETSFDIAPTSNTLLSLNFDQVGAPLVEGGFDGLLGGIQDASKATQLQGGDLVIATSDGDIAKGQSANDFIKYVDLSSDTLNEIVIGTRFDNPFPAALAAQGLPAGTIPNYAQQGIVFGLGTQGNNELVKLVLGGNKGNVIQIWSNPDLGGIDTTYALGDLLVDSSLGLDDVASLEMTLSVDKAAGTVTPIVTLFGAGGAVLGGLRASPTGGFVTATAEAVPEAVLANLLDPATSTAVGVTSNDYKTLGSYEARWEYLEVTTPDPLGEPLVLIAIANAPTVLESGNTGVTSLAFALTTEAGVDATLDIVYTTDAGATTQTQAVTFVDGAGTLTIDVANDDIDNGPDDVTVKLVNVTDEQYAVDPNANTATGSVAEDDQTTLIAISDAPTLAESGDSGTTSLSFDLATGASVNATLDIAYTTDAGVTTQTATVTFVDGVATLTIEVANDDIDNGTDTVTVALLSVSDANYAIDPNANTANGSVVEDDQAALIAISDAPTLAESGDSGVTTLFFDLATQAGVNADLELSYTTDGGATTQTATVTFVDGAATLAIDVPNDDIDDGTDSVLVELLGVSDTQYAIDPNGDSAVGSVTEDDQEIGALLALDFELPGDPLTEGGFDGVLGDVTDAGKLATIQDGELVLATSDGDIAKGNSANDFIRYLDLSDAALNELTIDTRFDNPFPAALAAQGLPAGTIPDYAQQGIVFGLGTQGNN</sequence>
<organism evidence="2 3">
    <name type="scientific">Modicisalibacter ilicicola DSM 19980</name>
    <dbReference type="NCBI Taxonomy" id="1121942"/>
    <lineage>
        <taxon>Bacteria</taxon>
        <taxon>Pseudomonadati</taxon>
        <taxon>Pseudomonadota</taxon>
        <taxon>Gammaproteobacteria</taxon>
        <taxon>Oceanospirillales</taxon>
        <taxon>Halomonadaceae</taxon>
        <taxon>Modicisalibacter</taxon>
    </lineage>
</organism>
<keyword evidence="3" id="KW-1185">Reference proteome</keyword>
<feature type="region of interest" description="Disordered" evidence="1">
    <location>
        <begin position="251"/>
        <end position="283"/>
    </location>
</feature>
<accession>A0A1M5BMH2</accession>
<protein>
    <submittedName>
        <fullName evidence="2">Di-glucose binding within endoplasmic reticulum</fullName>
    </submittedName>
</protein>
<dbReference type="RefSeq" id="WP_217652825.1">
    <property type="nucleotide sequence ID" value="NZ_FQUJ01000011.1"/>
</dbReference>
<dbReference type="Gene3D" id="2.60.120.430">
    <property type="entry name" value="Galactose-binding lectin"/>
    <property type="match status" value="1"/>
</dbReference>
<name>A0A1M5BMH2_9GAMM</name>
<dbReference type="STRING" id="1121942.SAMN02745148_02645"/>
<dbReference type="Proteomes" id="UP000184346">
    <property type="component" value="Unassembled WGS sequence"/>
</dbReference>
<dbReference type="SUPFAM" id="SSF51120">
    <property type="entry name" value="beta-Roll"/>
    <property type="match status" value="1"/>
</dbReference>
<proteinExistence type="predicted"/>
<evidence type="ECO:0000256" key="1">
    <source>
        <dbReference type="SAM" id="MobiDB-lite"/>
    </source>
</evidence>
<dbReference type="InterPro" id="IPR011042">
    <property type="entry name" value="6-blade_b-propeller_TolB-like"/>
</dbReference>